<accession>A0A8A1LE25</accession>
<evidence type="ECO:0000256" key="2">
    <source>
        <dbReference type="SAM" id="MobiDB-lite"/>
    </source>
</evidence>
<dbReference type="EMBL" id="CP069102">
    <property type="protein sequence ID" value="QSS50684.1"/>
    <property type="molecule type" value="Genomic_DNA"/>
</dbReference>
<evidence type="ECO:0000256" key="1">
    <source>
        <dbReference type="SAM" id="Coils"/>
    </source>
</evidence>
<sequence>MSTLNTDLEQSASVGNGNKKCSALSLVDEKPCEALATSSNGLFCAFHSWQCRGLYMGYKNRNAKLDELRSCPHEQLAKRSAKLANDFFEDLGNESVLSEIHDHLLKTYHLLDRVIKARKLHHSHFYAQAMDYGHQKYLDTLLQQKLTIATALERVTRRTAEVLYKKRKWFQWTMECQQEEDKMRENERRKVKREAALFRRQVKEVDRRMRELRLKEQQKKQDDFLQKAYEERLAQDAESWDPIEDVLDNERGTYVSLIEHFLWLTEAHPLEIAKGNVAVPEGLDNDYDVQSNVTALPFTQEDHAATSKEIPLTASSKNKRKSKKRKGTPPPSGTETKSTLGQKSTGNSDPSVENIETREEMRTRLIEGARLEGASLLIKGTPEKPEVTSDRICPVAADEVDQLLDDMVEIKNLLFCRLLLGNPILLPIALRASTIHGFLNDPDLAINDLRDICLKLEQPQLQDIRDACADFARGNAESAEESDSNEEEEPESDDEDDDNDWVVPRSRRRHNIPDTWQSKREKKMFAKRERRKETLDAGGARKGQGSAIDFGKLDGDDSGIQWKIRVKLCGRHIYSYPSTKSMSRGGWLQFSIFAKDCNLFRAAELCKSWEEFFELNTLASYNYFPSPSWLLSTSHTMHTTFLSMGFIPFYVESKATILTLSEERTTGRGRNQAVREGRNYVCAQMKRSNLITRRFLQYVSMQASRMMLVVRDGKTGKIIVKPPDNNAWLFHEKIGHRRGSRAPWNVIKQVDEAFFNEMERRRSFRLGFHDFYDIYIWSSTPGEPFEALHSGIIEMLYKAHRVTRPADILGASAPYLKTVTRDPETHRIRDIKPGEQVESVCDVYEREDTIFRFRTSKGKLGTGLPNQVKYNEADALEDAILFSEELTGKATSNRLKTIRNKLTDFEQGRIKNYANRFAYDLDTDEEYNSEEFNSDEYYSDVEEDEWEDSDFSDSSSLNQSGEIKLEEFDKAQDKDGECEEGRDLSNSSRSGTIVDDFIDALEKANDLLETLGPGPEGVDDMHLEFMEFIDRHKAKVFKEAWHRADLEPNGFSQWNELLQIRSKCEVNFHYMTATVANWWKPLVFLDYPLGTHSRVRGDARRAGLMTSLFFPAGNVFFDNCTEGDEIKKSMLFRQVERSKTLPDRRGYQCPTSRGNKFFEELDGIAERCQKNQTHLLDELSPEWDVALRPKIAHLFKEGVICLCYEPPELIPGQAFGSCEKDRPLDLFIDFRKMLHEIHMPPGREDPSKISISFLRNTIKSHAASRPNARYSFLRVWSGSHFYPLMIGYDNRLWTSFIDEIGRAWSWRFIPKDMPFSDWSMHNNLQQRLDPYKKVLRDKVVIKRDMILILAEDEEELLLLTSAVTFAVQTQPWRLEVDYWKSFINVDSAFLNGLQDGWYD</sequence>
<feature type="compositionally biased region" description="Basic and acidic residues" evidence="2">
    <location>
        <begin position="963"/>
        <end position="983"/>
    </location>
</feature>
<evidence type="ECO:0000313" key="4">
    <source>
        <dbReference type="Proteomes" id="UP000663419"/>
    </source>
</evidence>
<feature type="region of interest" description="Disordered" evidence="2">
    <location>
        <begin position="298"/>
        <end position="357"/>
    </location>
</feature>
<feature type="compositionally biased region" description="Acidic residues" evidence="2">
    <location>
        <begin position="928"/>
        <end position="951"/>
    </location>
</feature>
<reference evidence="3" key="1">
    <citation type="submission" date="2021-01" db="EMBL/GenBank/DDBJ databases">
        <title>Chromosome-level genome assembly of a human fungal pathogen reveals clustering of transcriptionally co-regulated genes.</title>
        <authorList>
            <person name="Voorhies M."/>
            <person name="Cohen S."/>
            <person name="Shea T.P."/>
            <person name="Petrus S."/>
            <person name="Munoz J.F."/>
            <person name="Poplawski S."/>
            <person name="Goldman W.E."/>
            <person name="Michael T."/>
            <person name="Cuomo C.A."/>
            <person name="Sil A."/>
            <person name="Beyhan S."/>
        </authorList>
    </citation>
    <scope>NUCLEOTIDE SEQUENCE</scope>
    <source>
        <strain evidence="3">H88</strain>
    </source>
</reference>
<feature type="compositionally biased region" description="Polar residues" evidence="2">
    <location>
        <begin position="333"/>
        <end position="351"/>
    </location>
</feature>
<proteinExistence type="predicted"/>
<name>A0A8A1LE25_AJEC8</name>
<gene>
    <name evidence="3" type="ORF">I7I53_11464</name>
</gene>
<dbReference type="Proteomes" id="UP000663419">
    <property type="component" value="Chromosome 1"/>
</dbReference>
<feature type="compositionally biased region" description="Basic and acidic residues" evidence="2">
    <location>
        <begin position="517"/>
        <end position="535"/>
    </location>
</feature>
<organism evidence="3 4">
    <name type="scientific">Ajellomyces capsulatus (strain H88)</name>
    <name type="common">Darling's disease fungus</name>
    <name type="synonym">Histoplasma capsulatum</name>
    <dbReference type="NCBI Taxonomy" id="544711"/>
    <lineage>
        <taxon>Eukaryota</taxon>
        <taxon>Fungi</taxon>
        <taxon>Dikarya</taxon>
        <taxon>Ascomycota</taxon>
        <taxon>Pezizomycotina</taxon>
        <taxon>Eurotiomycetes</taxon>
        <taxon>Eurotiomycetidae</taxon>
        <taxon>Onygenales</taxon>
        <taxon>Ajellomycetaceae</taxon>
        <taxon>Histoplasma</taxon>
    </lineage>
</organism>
<keyword evidence="1" id="KW-0175">Coiled coil</keyword>
<feature type="coiled-coil region" evidence="1">
    <location>
        <begin position="188"/>
        <end position="222"/>
    </location>
</feature>
<feature type="compositionally biased region" description="Acidic residues" evidence="2">
    <location>
        <begin position="478"/>
        <end position="500"/>
    </location>
</feature>
<evidence type="ECO:0000313" key="3">
    <source>
        <dbReference type="EMBL" id="QSS50684.1"/>
    </source>
</evidence>
<dbReference type="VEuPathDB" id="FungiDB:I7I53_11464"/>
<protein>
    <submittedName>
        <fullName evidence="3">Uncharacterized protein</fullName>
    </submittedName>
</protein>
<feature type="compositionally biased region" description="Basic residues" evidence="2">
    <location>
        <begin position="317"/>
        <end position="327"/>
    </location>
</feature>
<feature type="region of interest" description="Disordered" evidence="2">
    <location>
        <begin position="473"/>
        <end position="547"/>
    </location>
</feature>
<feature type="region of interest" description="Disordered" evidence="2">
    <location>
        <begin position="928"/>
        <end position="988"/>
    </location>
</feature>